<keyword evidence="4" id="KW-1185">Reference proteome</keyword>
<evidence type="ECO:0000256" key="1">
    <source>
        <dbReference type="ARBA" id="ARBA00022603"/>
    </source>
</evidence>
<reference evidence="3 4" key="1">
    <citation type="submission" date="2009-01" db="EMBL/GenBank/DDBJ databases">
        <title>Complete sequence of Geobacter sp. FRC-32.</title>
        <authorList>
            <consortium name="US DOE Joint Genome Institute"/>
            <person name="Lucas S."/>
            <person name="Copeland A."/>
            <person name="Lapidus A."/>
            <person name="Glavina del Rio T."/>
            <person name="Dalin E."/>
            <person name="Tice H."/>
            <person name="Bruce D."/>
            <person name="Goodwin L."/>
            <person name="Pitluck S."/>
            <person name="Saunders E."/>
            <person name="Brettin T."/>
            <person name="Detter J.C."/>
            <person name="Han C."/>
            <person name="Larimer F."/>
            <person name="Land M."/>
            <person name="Hauser L."/>
            <person name="Kyrpides N."/>
            <person name="Ovchinnikova G."/>
            <person name="Kostka J."/>
            <person name="Richardson P."/>
        </authorList>
    </citation>
    <scope>NUCLEOTIDE SEQUENCE [LARGE SCALE GENOMIC DNA]</scope>
    <source>
        <strain evidence="4">DSM 22248 / JCM 15807 / FRC-32</strain>
    </source>
</reference>
<dbReference type="PROSITE" id="PS00092">
    <property type="entry name" value="N6_MTASE"/>
    <property type="match status" value="1"/>
</dbReference>
<dbReference type="PANTHER" id="PTHR43542:SF1">
    <property type="entry name" value="METHYLTRANSFERASE"/>
    <property type="match status" value="1"/>
</dbReference>
<accession>B9M4U2</accession>
<dbReference type="STRING" id="316067.Geob_3283"/>
<dbReference type="Gene3D" id="3.40.50.150">
    <property type="entry name" value="Vaccinia Virus protein VP39"/>
    <property type="match status" value="1"/>
</dbReference>
<dbReference type="SUPFAM" id="SSF53335">
    <property type="entry name" value="S-adenosyl-L-methionine-dependent methyltransferases"/>
    <property type="match status" value="1"/>
</dbReference>
<gene>
    <name evidence="3" type="ordered locus">Geob_3283</name>
</gene>
<dbReference type="eggNOG" id="COG0742">
    <property type="taxonomic scope" value="Bacteria"/>
</dbReference>
<dbReference type="EMBL" id="CP001390">
    <property type="protein sequence ID" value="ACM21626.1"/>
    <property type="molecule type" value="Genomic_DNA"/>
</dbReference>
<dbReference type="Pfam" id="PF03602">
    <property type="entry name" value="Cons_hypoth95"/>
    <property type="match status" value="1"/>
</dbReference>
<dbReference type="PIRSF" id="PIRSF004553">
    <property type="entry name" value="CHP00095"/>
    <property type="match status" value="1"/>
</dbReference>
<dbReference type="HOGENOM" id="CLU_075826_0_2_7"/>
<name>B9M4U2_GEODF</name>
<dbReference type="PANTHER" id="PTHR43542">
    <property type="entry name" value="METHYLTRANSFERASE"/>
    <property type="match status" value="1"/>
</dbReference>
<dbReference type="CDD" id="cd02440">
    <property type="entry name" value="AdoMet_MTases"/>
    <property type="match status" value="1"/>
</dbReference>
<dbReference type="InterPro" id="IPR002052">
    <property type="entry name" value="DNA_methylase_N6_adenine_CS"/>
</dbReference>
<dbReference type="AlphaFoldDB" id="B9M4U2"/>
<proteinExistence type="predicted"/>
<dbReference type="GO" id="GO:0003676">
    <property type="term" value="F:nucleic acid binding"/>
    <property type="evidence" value="ECO:0007669"/>
    <property type="project" value="InterPro"/>
</dbReference>
<dbReference type="RefSeq" id="WP_012648354.1">
    <property type="nucleotide sequence ID" value="NC_011979.1"/>
</dbReference>
<keyword evidence="2 3" id="KW-0808">Transferase</keyword>
<dbReference type="KEGG" id="geo:Geob_3283"/>
<dbReference type="GO" id="GO:0031167">
    <property type="term" value="P:rRNA methylation"/>
    <property type="evidence" value="ECO:0007669"/>
    <property type="project" value="InterPro"/>
</dbReference>
<dbReference type="Proteomes" id="UP000007721">
    <property type="component" value="Chromosome"/>
</dbReference>
<dbReference type="NCBIfam" id="TIGR00095">
    <property type="entry name" value="16S rRNA (guanine(966)-N(2))-methyltransferase RsmD"/>
    <property type="match status" value="1"/>
</dbReference>
<evidence type="ECO:0000256" key="2">
    <source>
        <dbReference type="ARBA" id="ARBA00022679"/>
    </source>
</evidence>
<protein>
    <submittedName>
        <fullName evidence="3">DNA methyltransferase, putative</fullName>
    </submittedName>
</protein>
<dbReference type="GO" id="GO:0008168">
    <property type="term" value="F:methyltransferase activity"/>
    <property type="evidence" value="ECO:0007669"/>
    <property type="project" value="UniProtKB-KW"/>
</dbReference>
<dbReference type="InterPro" id="IPR029063">
    <property type="entry name" value="SAM-dependent_MTases_sf"/>
</dbReference>
<organism evidence="3 4">
    <name type="scientific">Geotalea daltonii (strain DSM 22248 / JCM 15807 / FRC-32)</name>
    <name type="common">Geobacter daltonii</name>
    <dbReference type="NCBI Taxonomy" id="316067"/>
    <lineage>
        <taxon>Bacteria</taxon>
        <taxon>Pseudomonadati</taxon>
        <taxon>Thermodesulfobacteriota</taxon>
        <taxon>Desulfuromonadia</taxon>
        <taxon>Geobacterales</taxon>
        <taxon>Geobacteraceae</taxon>
        <taxon>Geotalea</taxon>
    </lineage>
</organism>
<evidence type="ECO:0000313" key="4">
    <source>
        <dbReference type="Proteomes" id="UP000007721"/>
    </source>
</evidence>
<keyword evidence="1 3" id="KW-0489">Methyltransferase</keyword>
<sequence length="187" mass="20669">MRIISGSAKGRKLASPKDMRVRPTADRVKESLFNILTNLMDDLSAVRTLDIFAGTGSLGIEMLSRGGAYAVFVDNHRQSAAMIAKNLQMLGFAEKSRLMVEEALVALRLLERQGDGFDLIFLDPPYSKGHTEKILEFLSHSLLATDDTIVVAEFSVQEDIPAGFGQLQQFDRRVYGDTVLAFLKKSS</sequence>
<dbReference type="InterPro" id="IPR004398">
    <property type="entry name" value="RNA_MeTrfase_RsmD"/>
</dbReference>
<evidence type="ECO:0000313" key="3">
    <source>
        <dbReference type="EMBL" id="ACM21626.1"/>
    </source>
</evidence>